<dbReference type="PIRSF" id="PIRSF037846">
    <property type="entry name" value="Autolysin_YrvJ_prd"/>
    <property type="match status" value="1"/>
</dbReference>
<dbReference type="SUPFAM" id="SSF53187">
    <property type="entry name" value="Zn-dependent exopeptidases"/>
    <property type="match status" value="1"/>
</dbReference>
<feature type="domain" description="SH3b" evidence="3">
    <location>
        <begin position="33"/>
        <end position="96"/>
    </location>
</feature>
<gene>
    <name evidence="4" type="ORF">ACFQ5J_10330</name>
</gene>
<dbReference type="SMART" id="SM00646">
    <property type="entry name" value="Ami_3"/>
    <property type="match status" value="1"/>
</dbReference>
<feature type="domain" description="SH3b" evidence="3">
    <location>
        <begin position="178"/>
        <end position="245"/>
    </location>
</feature>
<dbReference type="EMBL" id="JBHTON010000035">
    <property type="protein sequence ID" value="MFD1485626.1"/>
    <property type="molecule type" value="Genomic_DNA"/>
</dbReference>
<keyword evidence="1 4" id="KW-0378">Hydrolase</keyword>
<dbReference type="Pfam" id="PF01520">
    <property type="entry name" value="Amidase_3"/>
    <property type="match status" value="1"/>
</dbReference>
<dbReference type="EC" id="3.5.1.28" evidence="4"/>
<dbReference type="PANTHER" id="PTHR30404:SF7">
    <property type="entry name" value="CELL WALL AMIDASE LYTH-RELATED"/>
    <property type="match status" value="1"/>
</dbReference>
<dbReference type="InterPro" id="IPR017293">
    <property type="entry name" value="N-acetylmuramoyl-L-ala_amidase"/>
</dbReference>
<evidence type="ECO:0000259" key="3">
    <source>
        <dbReference type="PROSITE" id="PS51781"/>
    </source>
</evidence>
<dbReference type="Gene3D" id="3.40.630.40">
    <property type="entry name" value="Zn-dependent exopeptidases"/>
    <property type="match status" value="1"/>
</dbReference>
<dbReference type="PANTHER" id="PTHR30404">
    <property type="entry name" value="N-ACETYLMURAMOYL-L-ALANINE AMIDASE"/>
    <property type="match status" value="1"/>
</dbReference>
<dbReference type="InterPro" id="IPR050695">
    <property type="entry name" value="N-acetylmuramoyl_amidase_3"/>
</dbReference>
<dbReference type="Gene3D" id="2.30.30.40">
    <property type="entry name" value="SH3 Domains"/>
    <property type="match status" value="3"/>
</dbReference>
<evidence type="ECO:0000256" key="1">
    <source>
        <dbReference type="ARBA" id="ARBA00022801"/>
    </source>
</evidence>
<sequence length="439" mass="47181">MRKIKQLRRWPLILAFSLLIGMSAATTVVLANNQTLTVTSSVLNVRLGPGLSYETMGQVQKGTSLTILQKQNSWYQVRLANNRVGWVASWLVHQDEATTNAAKVARLKTNANVRQYATNTAKQLGTLSAGTAVNVLYQQHGWSQIAYNNTAAWVASNLLETTGTTTNVSVAQTTIATAKTATPTLQATTMIAANIRSAAGLNAPVVTRVAKAAKLTVLNQSGDWYHVRTADNRTGYIASWILTMPGTTANKTATKLSEATIVLDPGHGGTDTGALSTSGKYEKTYTLQLAQAVGAKLQAAGANVIYTRSNDTFVDLAPRPVVAAKVHADAFISFHFDSTANANTASGFTTYYYNGTKDKALAAYVNKALGSNLTLTDRGVAFGNYEVLRDNDQPSILMEMGYINSDKDFRLISSAAYHQQVASDIVAGLNNYFQSGHHQ</sequence>
<feature type="domain" description="SH3b" evidence="3">
    <location>
        <begin position="98"/>
        <end position="163"/>
    </location>
</feature>
<evidence type="ECO:0000313" key="4">
    <source>
        <dbReference type="EMBL" id="MFD1485626.1"/>
    </source>
</evidence>
<organism evidence="4 5">
    <name type="scientific">Lacticaseibacillus baoqingensis</name>
    <dbReference type="NCBI Taxonomy" id="2486013"/>
    <lineage>
        <taxon>Bacteria</taxon>
        <taxon>Bacillati</taxon>
        <taxon>Bacillota</taxon>
        <taxon>Bacilli</taxon>
        <taxon>Lactobacillales</taxon>
        <taxon>Lactobacillaceae</taxon>
        <taxon>Lacticaseibacillus</taxon>
    </lineage>
</organism>
<dbReference type="Proteomes" id="UP001597252">
    <property type="component" value="Unassembled WGS sequence"/>
</dbReference>
<dbReference type="PROSITE" id="PS51781">
    <property type="entry name" value="SH3B"/>
    <property type="match status" value="3"/>
</dbReference>
<dbReference type="CDD" id="cd02696">
    <property type="entry name" value="MurNAc-LAA"/>
    <property type="match status" value="1"/>
</dbReference>
<dbReference type="Pfam" id="PF08239">
    <property type="entry name" value="SH3_3"/>
    <property type="match status" value="3"/>
</dbReference>
<comment type="caution">
    <text evidence="4">The sequence shown here is derived from an EMBL/GenBank/DDBJ whole genome shotgun (WGS) entry which is preliminary data.</text>
</comment>
<dbReference type="InterPro" id="IPR002508">
    <property type="entry name" value="MurNAc-LAA_cat"/>
</dbReference>
<reference evidence="5" key="1">
    <citation type="journal article" date="2019" name="Int. J. Syst. Evol. Microbiol.">
        <title>The Global Catalogue of Microorganisms (GCM) 10K type strain sequencing project: providing services to taxonomists for standard genome sequencing and annotation.</title>
        <authorList>
            <consortium name="The Broad Institute Genomics Platform"/>
            <consortium name="The Broad Institute Genome Sequencing Center for Infectious Disease"/>
            <person name="Wu L."/>
            <person name="Ma J."/>
        </authorList>
    </citation>
    <scope>NUCLEOTIDE SEQUENCE [LARGE SCALE GENOMIC DNA]</scope>
    <source>
        <strain evidence="5">CCM 8903</strain>
    </source>
</reference>
<keyword evidence="5" id="KW-1185">Reference proteome</keyword>
<dbReference type="InterPro" id="IPR003646">
    <property type="entry name" value="SH3-like_bac-type"/>
</dbReference>
<keyword evidence="2" id="KW-0961">Cell wall biogenesis/degradation</keyword>
<dbReference type="GO" id="GO:0008745">
    <property type="term" value="F:N-acetylmuramoyl-L-alanine amidase activity"/>
    <property type="evidence" value="ECO:0007669"/>
    <property type="project" value="UniProtKB-EC"/>
</dbReference>
<evidence type="ECO:0000313" key="5">
    <source>
        <dbReference type="Proteomes" id="UP001597252"/>
    </source>
</evidence>
<dbReference type="RefSeq" id="WP_125752725.1">
    <property type="nucleotide sequence ID" value="NZ_JBHTON010000035.1"/>
</dbReference>
<protein>
    <submittedName>
        <fullName evidence="4">N-acetylmuramoyl-L-alanine amidase</fullName>
        <ecNumber evidence="4">3.5.1.28</ecNumber>
    </submittedName>
</protein>
<dbReference type="SMART" id="SM00287">
    <property type="entry name" value="SH3b"/>
    <property type="match status" value="3"/>
</dbReference>
<evidence type="ECO:0000256" key="2">
    <source>
        <dbReference type="ARBA" id="ARBA00023316"/>
    </source>
</evidence>
<accession>A0ABW4E960</accession>
<proteinExistence type="predicted"/>
<name>A0ABW4E960_9LACO</name>